<organism evidence="2 3">
    <name type="scientific">Paenibacillus barengoltzii G22</name>
    <dbReference type="NCBI Taxonomy" id="1235795"/>
    <lineage>
        <taxon>Bacteria</taxon>
        <taxon>Bacillati</taxon>
        <taxon>Bacillota</taxon>
        <taxon>Bacilli</taxon>
        <taxon>Bacillales</taxon>
        <taxon>Paenibacillaceae</taxon>
        <taxon>Paenibacillus</taxon>
    </lineage>
</organism>
<dbReference type="HOGENOM" id="CLU_1353540_0_0_9"/>
<dbReference type="AlphaFoldDB" id="R9LK71"/>
<protein>
    <submittedName>
        <fullName evidence="2">Uncharacterized protein</fullName>
    </submittedName>
</protein>
<name>R9LK71_9BACL</name>
<dbReference type="EMBL" id="ASSZ01000020">
    <property type="protein sequence ID" value="EOS56147.1"/>
    <property type="molecule type" value="Genomic_DNA"/>
</dbReference>
<accession>R9LK71</accession>
<evidence type="ECO:0000313" key="3">
    <source>
        <dbReference type="Proteomes" id="UP000019598"/>
    </source>
</evidence>
<evidence type="ECO:0000256" key="1">
    <source>
        <dbReference type="SAM" id="SignalP"/>
    </source>
</evidence>
<sequence length="202" mass="21096">MMNLSNRKILQNIALSTLLVSAIAGPTAASAKEAAGPDEVAQTVAIPAIATVKFEDPAALAKQYAPETATAWSNLLKKYEELAVKSTPTAIDIKLAPTPNGTVPADGQGVQFINVTKGQEGFAVKLKGGLHITGAGVPEGTRKGEMVTLTTVTPIADDLLQGQIDLGKAVESKDTKAIQSALADLFELYEAEIAKLEQVKSE</sequence>
<dbReference type="Proteomes" id="UP000019598">
    <property type="component" value="Unassembled WGS sequence"/>
</dbReference>
<proteinExistence type="predicted"/>
<dbReference type="STRING" id="1235795.C812_02210"/>
<dbReference type="OrthoDB" id="2625511at2"/>
<feature type="signal peptide" evidence="1">
    <location>
        <begin position="1"/>
        <end position="31"/>
    </location>
</feature>
<dbReference type="PATRIC" id="fig|1235795.3.peg.2178"/>
<gene>
    <name evidence="2" type="ORF">C812_02210</name>
</gene>
<keyword evidence="1" id="KW-0732">Signal</keyword>
<evidence type="ECO:0000313" key="2">
    <source>
        <dbReference type="EMBL" id="EOS56147.1"/>
    </source>
</evidence>
<comment type="caution">
    <text evidence="2">The sequence shown here is derived from an EMBL/GenBank/DDBJ whole genome shotgun (WGS) entry which is preliminary data.</text>
</comment>
<feature type="chain" id="PRO_5004476766" evidence="1">
    <location>
        <begin position="32"/>
        <end position="202"/>
    </location>
</feature>
<reference evidence="2 3" key="1">
    <citation type="submission" date="2013-04" db="EMBL/GenBank/DDBJ databases">
        <title>The Genome Sequence of Paenibacillus barengoltzii G22.</title>
        <authorList>
            <consortium name="The Broad Institute Genomics Platform"/>
            <consortium name="The Broad Institute Genome Sequencing Center for Infectious Disease"/>
            <person name="Earl A."/>
            <person name="Xavier R."/>
            <person name="Elson C."/>
            <person name="Duck W."/>
            <person name="Walker B."/>
            <person name="Young S."/>
            <person name="Zeng Q."/>
            <person name="Gargeya S."/>
            <person name="Fitzgerald M."/>
            <person name="Haas B."/>
            <person name="Abouelleil A."/>
            <person name="Allen A.W."/>
            <person name="Alvarado L."/>
            <person name="Arachchi H.M."/>
            <person name="Berlin A.M."/>
            <person name="Chapman S.B."/>
            <person name="Gainer-Dewar J."/>
            <person name="Goldberg J."/>
            <person name="Griggs A."/>
            <person name="Gujja S."/>
            <person name="Hansen M."/>
            <person name="Howarth C."/>
            <person name="Imamovic A."/>
            <person name="Ireland A."/>
            <person name="Larimer J."/>
            <person name="McCowan C."/>
            <person name="Murphy C."/>
            <person name="Pearson M."/>
            <person name="Poon T.W."/>
            <person name="Priest M."/>
            <person name="Roberts A."/>
            <person name="Saif S."/>
            <person name="Shea T."/>
            <person name="Sisk P."/>
            <person name="Sykes S."/>
            <person name="Wortman J."/>
            <person name="Nusbaum C."/>
            <person name="Birren B."/>
        </authorList>
    </citation>
    <scope>NUCLEOTIDE SEQUENCE [LARGE SCALE GENOMIC DNA]</scope>
    <source>
        <strain evidence="2 3">G22</strain>
    </source>
</reference>